<evidence type="ECO:0000256" key="1">
    <source>
        <dbReference type="SAM" id="MobiDB-lite"/>
    </source>
</evidence>
<gene>
    <name evidence="2" type="ORF">PAT3040_05491</name>
</gene>
<keyword evidence="3" id="KW-1185">Reference proteome</keyword>
<evidence type="ECO:0000313" key="3">
    <source>
        <dbReference type="Proteomes" id="UP000245202"/>
    </source>
</evidence>
<proteinExistence type="predicted"/>
<evidence type="ECO:0000313" key="2">
    <source>
        <dbReference type="EMBL" id="GBG10732.1"/>
    </source>
</evidence>
<organism evidence="2 3">
    <name type="scientific">Paenibacillus agaridevorans</name>
    <dbReference type="NCBI Taxonomy" id="171404"/>
    <lineage>
        <taxon>Bacteria</taxon>
        <taxon>Bacillati</taxon>
        <taxon>Bacillota</taxon>
        <taxon>Bacilli</taxon>
        <taxon>Bacillales</taxon>
        <taxon>Paenibacillaceae</taxon>
        <taxon>Paenibacillus</taxon>
    </lineage>
</organism>
<name>A0A2R5EVK6_9BACL</name>
<dbReference type="AlphaFoldDB" id="A0A2R5EVK6"/>
<reference evidence="2 3" key="1">
    <citation type="submission" date="2017-08" db="EMBL/GenBank/DDBJ databases">
        <title>Substantial Increase in Enzyme Production by Combined Drug-Resistance Mutations in Paenibacillus agaridevorans.</title>
        <authorList>
            <person name="Tanaka Y."/>
            <person name="Funane K."/>
            <person name="Hosaka T."/>
            <person name="Shiwa Y."/>
            <person name="Fujita N."/>
            <person name="Miyazaki T."/>
            <person name="Yoshikawa H."/>
            <person name="Murakami K."/>
            <person name="Kasahara K."/>
            <person name="Inaoka T."/>
            <person name="Hiraga Y."/>
            <person name="Ochi K."/>
        </authorList>
    </citation>
    <scope>NUCLEOTIDE SEQUENCE [LARGE SCALE GENOMIC DNA]</scope>
    <source>
        <strain evidence="2 3">T-3040</strain>
    </source>
</reference>
<comment type="caution">
    <text evidence="2">The sequence shown here is derived from an EMBL/GenBank/DDBJ whole genome shotgun (WGS) entry which is preliminary data.</text>
</comment>
<protein>
    <submittedName>
        <fullName evidence="2">Uncharacterized protein</fullName>
    </submittedName>
</protein>
<dbReference type="EMBL" id="BDQX01000352">
    <property type="protein sequence ID" value="GBG10732.1"/>
    <property type="molecule type" value="Genomic_DNA"/>
</dbReference>
<feature type="compositionally biased region" description="Basic and acidic residues" evidence="1">
    <location>
        <begin position="28"/>
        <end position="38"/>
    </location>
</feature>
<feature type="region of interest" description="Disordered" evidence="1">
    <location>
        <begin position="1"/>
        <end position="38"/>
    </location>
</feature>
<feature type="non-terminal residue" evidence="2">
    <location>
        <position position="1"/>
    </location>
</feature>
<accession>A0A2R5EVK6</accession>
<sequence length="38" mass="4204">DQRVQTLSPLGRETSPVSFGMKAIANPKAHERTKNLPQ</sequence>
<dbReference type="Proteomes" id="UP000245202">
    <property type="component" value="Unassembled WGS sequence"/>
</dbReference>